<feature type="transmembrane region" description="Helical" evidence="1">
    <location>
        <begin position="115"/>
        <end position="137"/>
    </location>
</feature>
<comment type="caution">
    <text evidence="2">The sequence shown here is derived from an EMBL/GenBank/DDBJ whole genome shotgun (WGS) entry which is preliminary data.</text>
</comment>
<dbReference type="Proteomes" id="UP001202961">
    <property type="component" value="Unassembled WGS sequence"/>
</dbReference>
<feature type="transmembrane region" description="Helical" evidence="1">
    <location>
        <begin position="143"/>
        <end position="165"/>
    </location>
</feature>
<name>A0ABT0UET4_9BACT</name>
<evidence type="ECO:0000256" key="1">
    <source>
        <dbReference type="SAM" id="Phobius"/>
    </source>
</evidence>
<accession>A0ABT0UET4</accession>
<organism evidence="2 3">
    <name type="scientific">Aporhodopirellula aestuarii</name>
    <dbReference type="NCBI Taxonomy" id="2950107"/>
    <lineage>
        <taxon>Bacteria</taxon>
        <taxon>Pseudomonadati</taxon>
        <taxon>Planctomycetota</taxon>
        <taxon>Planctomycetia</taxon>
        <taxon>Pirellulales</taxon>
        <taxon>Pirellulaceae</taxon>
        <taxon>Aporhodopirellula</taxon>
    </lineage>
</organism>
<keyword evidence="1" id="KW-0472">Membrane</keyword>
<feature type="transmembrane region" description="Helical" evidence="1">
    <location>
        <begin position="46"/>
        <end position="67"/>
    </location>
</feature>
<keyword evidence="1" id="KW-1133">Transmembrane helix</keyword>
<dbReference type="InterPro" id="IPR025597">
    <property type="entry name" value="DUF4345"/>
</dbReference>
<proteinExistence type="predicted"/>
<dbReference type="EMBL" id="JAMQBK010000138">
    <property type="protein sequence ID" value="MCM2375185.1"/>
    <property type="molecule type" value="Genomic_DNA"/>
</dbReference>
<dbReference type="RefSeq" id="WP_250933764.1">
    <property type="nucleotide sequence ID" value="NZ_JAMQBK010000138.1"/>
</dbReference>
<evidence type="ECO:0000313" key="2">
    <source>
        <dbReference type="EMBL" id="MCM2375185.1"/>
    </source>
</evidence>
<dbReference type="Pfam" id="PF14248">
    <property type="entry name" value="DUF4345"/>
    <property type="match status" value="1"/>
</dbReference>
<feature type="transmembrane region" description="Helical" evidence="1">
    <location>
        <begin position="91"/>
        <end position="108"/>
    </location>
</feature>
<reference evidence="2 3" key="1">
    <citation type="journal article" date="2022" name="Syst. Appl. Microbiol.">
        <title>Rhodopirellula aestuarii sp. nov., a novel member of the genus Rhodopirellula isolated from brackish sediments collected in the Tagus River estuary, Portugal.</title>
        <authorList>
            <person name="Vitorino I.R."/>
            <person name="Klimek D."/>
            <person name="Calusinska M."/>
            <person name="Lobo-da-Cunha A."/>
            <person name="Vasconcelos V."/>
            <person name="Lage O.M."/>
        </authorList>
    </citation>
    <scope>NUCLEOTIDE SEQUENCE [LARGE SCALE GENOMIC DNA]</scope>
    <source>
        <strain evidence="2 3">ICT_H3.1</strain>
    </source>
</reference>
<protein>
    <submittedName>
        <fullName evidence="2">DUF4345 domain-containing protein</fullName>
    </submittedName>
</protein>
<sequence>MPDMSLELTWYVQCNFCILTTAATCRSDAGSGVAGNSGQMMKNQRFATIVVWITAAAYAGFAVWLGISPNALLEAFGIDQRTPQMATEIRAFYGGVEMGIAAVMLLLWKQKQVASALLVGALPLLGSASGRCLGIVVDGFSALHATFAIFEFVGFLFCVAGVFSLKNSVGDAT</sequence>
<keyword evidence="1" id="KW-0812">Transmembrane</keyword>
<keyword evidence="3" id="KW-1185">Reference proteome</keyword>
<gene>
    <name evidence="2" type="ORF">NB063_31570</name>
</gene>
<evidence type="ECO:0000313" key="3">
    <source>
        <dbReference type="Proteomes" id="UP001202961"/>
    </source>
</evidence>